<evidence type="ECO:0000313" key="8">
    <source>
        <dbReference type="Proteomes" id="UP000183569"/>
    </source>
</evidence>
<protein>
    <submittedName>
        <fullName evidence="7">ABC transporter transmembrane region</fullName>
    </submittedName>
</protein>
<evidence type="ECO:0000256" key="2">
    <source>
        <dbReference type="ARBA" id="ARBA00022692"/>
    </source>
</evidence>
<dbReference type="GeneID" id="23844219"/>
<dbReference type="AlphaFoldDB" id="A0A1G4XT36"/>
<sequence length="307" mass="34296">MTSINKNPASSTENVKRTLKHLAVKNWKKLSVTFLLVIAENVTYLLYPVLAGIAINAILAGNALTAALYGLMILFIWILGATRRSIDTRTFARIYASLAVSVIIAQRKYQLNHSTIAARVVLSREFVDFFEMHLPTLMTSIISLFGAAIMLLIIEFHAGVMCVVIVIILSCFLKGYTRKNELLFNRLNNRLEKEVDYVHKATTLSLNRHYSSLARLRISLSDREALGYLAIGALIALLFTLTIIVMTSTQGVNAGHIYSVMTYMWMFATSLDDAPQLLEKFSQLKDIGKRVKTDDVDTGTLSPQQKS</sequence>
<dbReference type="EMBL" id="FMUI01000003">
    <property type="protein sequence ID" value="SCX44180.1"/>
    <property type="molecule type" value="Genomic_DNA"/>
</dbReference>
<dbReference type="RefSeq" id="WP_017457114.1">
    <property type="nucleotide sequence ID" value="NZ_FMUI01000003.1"/>
</dbReference>
<reference evidence="7 8" key="1">
    <citation type="submission" date="2016-10" db="EMBL/GenBank/DDBJ databases">
        <authorList>
            <person name="Varghese N."/>
            <person name="Submissions S."/>
        </authorList>
    </citation>
    <scope>NUCLEOTIDE SEQUENCE [LARGE SCALE GENOMIC DNA]</scope>
    <source>
        <strain evidence="7 8">CGMCC 1.12102</strain>
    </source>
</reference>
<keyword evidence="2 5" id="KW-0812">Transmembrane</keyword>
<dbReference type="GO" id="GO:0005886">
    <property type="term" value="C:plasma membrane"/>
    <property type="evidence" value="ECO:0007669"/>
    <property type="project" value="UniProtKB-SubCell"/>
</dbReference>
<comment type="caution">
    <text evidence="7">The sequence shown here is derived from an EMBL/GenBank/DDBJ whole genome shotgun (WGS) entry which is preliminary data.</text>
</comment>
<dbReference type="Pfam" id="PF13748">
    <property type="entry name" value="ABC_membrane_3"/>
    <property type="match status" value="1"/>
</dbReference>
<evidence type="ECO:0000256" key="1">
    <source>
        <dbReference type="ARBA" id="ARBA00004651"/>
    </source>
</evidence>
<dbReference type="SUPFAM" id="SSF90123">
    <property type="entry name" value="ABC transporter transmembrane region"/>
    <property type="match status" value="1"/>
</dbReference>
<feature type="transmembrane region" description="Helical" evidence="5">
    <location>
        <begin position="225"/>
        <end position="246"/>
    </location>
</feature>
<dbReference type="InterPro" id="IPR011527">
    <property type="entry name" value="ABC1_TM_dom"/>
</dbReference>
<dbReference type="GO" id="GO:0005524">
    <property type="term" value="F:ATP binding"/>
    <property type="evidence" value="ECO:0007669"/>
    <property type="project" value="InterPro"/>
</dbReference>
<keyword evidence="4 5" id="KW-0472">Membrane</keyword>
<feature type="transmembrane region" description="Helical" evidence="5">
    <location>
        <begin position="141"/>
        <end position="173"/>
    </location>
</feature>
<gene>
    <name evidence="7" type="ORF">SAMN02927897_01356</name>
</gene>
<keyword evidence="3 5" id="KW-1133">Transmembrane helix</keyword>
<feature type="transmembrane region" description="Helical" evidence="5">
    <location>
        <begin position="30"/>
        <end position="47"/>
    </location>
</feature>
<feature type="transmembrane region" description="Helical" evidence="5">
    <location>
        <begin position="53"/>
        <end position="79"/>
    </location>
</feature>
<dbReference type="PROSITE" id="PS50929">
    <property type="entry name" value="ABC_TM1F"/>
    <property type="match status" value="1"/>
</dbReference>
<feature type="domain" description="ABC transmembrane type-1" evidence="6">
    <location>
        <begin position="32"/>
        <end position="283"/>
    </location>
</feature>
<evidence type="ECO:0000256" key="4">
    <source>
        <dbReference type="ARBA" id="ARBA00023136"/>
    </source>
</evidence>
<proteinExistence type="predicted"/>
<evidence type="ECO:0000259" key="6">
    <source>
        <dbReference type="PROSITE" id="PS50929"/>
    </source>
</evidence>
<organism evidence="7 8">
    <name type="scientific">Kosakonia sacchari</name>
    <dbReference type="NCBI Taxonomy" id="1158459"/>
    <lineage>
        <taxon>Bacteria</taxon>
        <taxon>Pseudomonadati</taxon>
        <taxon>Pseudomonadota</taxon>
        <taxon>Gammaproteobacteria</taxon>
        <taxon>Enterobacterales</taxon>
        <taxon>Enterobacteriaceae</taxon>
        <taxon>Kosakonia</taxon>
    </lineage>
</organism>
<evidence type="ECO:0000256" key="3">
    <source>
        <dbReference type="ARBA" id="ARBA00022989"/>
    </source>
</evidence>
<dbReference type="Proteomes" id="UP000183569">
    <property type="component" value="Unassembled WGS sequence"/>
</dbReference>
<name>A0A1G4XT36_9ENTR</name>
<comment type="subcellular location">
    <subcellularLocation>
        <location evidence="1">Cell membrane</location>
        <topology evidence="1">Multi-pass membrane protein</topology>
    </subcellularLocation>
</comment>
<accession>A0A1G4XT36</accession>
<evidence type="ECO:0000256" key="5">
    <source>
        <dbReference type="SAM" id="Phobius"/>
    </source>
</evidence>
<evidence type="ECO:0000313" key="7">
    <source>
        <dbReference type="EMBL" id="SCX44180.1"/>
    </source>
</evidence>
<dbReference type="InterPro" id="IPR036640">
    <property type="entry name" value="ABC1_TM_sf"/>
</dbReference>
<dbReference type="GO" id="GO:0140359">
    <property type="term" value="F:ABC-type transporter activity"/>
    <property type="evidence" value="ECO:0007669"/>
    <property type="project" value="InterPro"/>
</dbReference>
<dbReference type="Gene3D" id="1.20.1560.10">
    <property type="entry name" value="ABC transporter type 1, transmembrane domain"/>
    <property type="match status" value="1"/>
</dbReference>